<dbReference type="PANTHER" id="PTHR31414">
    <property type="entry name" value="TRANSMEMBRANE PROTEIN DDB_G0292058"/>
    <property type="match status" value="1"/>
</dbReference>
<dbReference type="GO" id="GO:0009506">
    <property type="term" value="C:plasmodesma"/>
    <property type="evidence" value="ECO:0007669"/>
    <property type="project" value="TreeGrafter"/>
</dbReference>
<evidence type="ECO:0000256" key="1">
    <source>
        <dbReference type="SAM" id="MobiDB-lite"/>
    </source>
</evidence>
<feature type="signal peptide" evidence="3">
    <location>
        <begin position="1"/>
        <end position="19"/>
    </location>
</feature>
<accession>A0AAW2SPD8</accession>
<dbReference type="PANTHER" id="PTHR31414:SF15">
    <property type="entry name" value="PLASMA MEMBRANE FUSION PROTEIN"/>
    <property type="match status" value="1"/>
</dbReference>
<name>A0AAW2SPD8_9LAMI</name>
<evidence type="ECO:0000313" key="4">
    <source>
        <dbReference type="EMBL" id="KAL0394299.1"/>
    </source>
</evidence>
<feature type="compositionally biased region" description="Basic and acidic residues" evidence="1">
    <location>
        <begin position="572"/>
        <end position="607"/>
    </location>
</feature>
<keyword evidence="3" id="KW-0732">Signal</keyword>
<evidence type="ECO:0000256" key="2">
    <source>
        <dbReference type="SAM" id="Phobius"/>
    </source>
</evidence>
<feature type="transmembrane region" description="Helical" evidence="2">
    <location>
        <begin position="153"/>
        <end position="177"/>
    </location>
</feature>
<feature type="transmembrane region" description="Helical" evidence="2">
    <location>
        <begin position="115"/>
        <end position="141"/>
    </location>
</feature>
<evidence type="ECO:0000256" key="3">
    <source>
        <dbReference type="SAM" id="SignalP"/>
    </source>
</evidence>
<reference evidence="4" key="2">
    <citation type="journal article" date="2024" name="Plant">
        <title>Genomic evolution and insights into agronomic trait innovations of Sesamum species.</title>
        <authorList>
            <person name="Miao H."/>
            <person name="Wang L."/>
            <person name="Qu L."/>
            <person name="Liu H."/>
            <person name="Sun Y."/>
            <person name="Le M."/>
            <person name="Wang Q."/>
            <person name="Wei S."/>
            <person name="Zheng Y."/>
            <person name="Lin W."/>
            <person name="Duan Y."/>
            <person name="Cao H."/>
            <person name="Xiong S."/>
            <person name="Wang X."/>
            <person name="Wei L."/>
            <person name="Li C."/>
            <person name="Ma Q."/>
            <person name="Ju M."/>
            <person name="Zhao R."/>
            <person name="Li G."/>
            <person name="Mu C."/>
            <person name="Tian Q."/>
            <person name="Mei H."/>
            <person name="Zhang T."/>
            <person name="Gao T."/>
            <person name="Zhang H."/>
        </authorList>
    </citation>
    <scope>NUCLEOTIDE SEQUENCE</scope>
    <source>
        <strain evidence="4">KEN1</strain>
    </source>
</reference>
<keyword evidence="2" id="KW-0812">Transmembrane</keyword>
<dbReference type="InterPro" id="IPR040283">
    <property type="entry name" value="DDB_G0292058-like"/>
</dbReference>
<protein>
    <recommendedName>
        <fullName evidence="5">Transmembrane protein</fullName>
    </recommendedName>
</protein>
<keyword evidence="2" id="KW-0472">Membrane</keyword>
<feature type="transmembrane region" description="Helical" evidence="2">
    <location>
        <begin position="256"/>
        <end position="282"/>
    </location>
</feature>
<sequence>MVALCLKFLLFSTFLLLSSIPFSFSSASAHTSGELHGVDDDDGNSNSSGMVLGLSSRTERERLLADTSSEQDLFNSTLLLASKRTYRNPLNHFHKYSGGWNISNRHYWASVAYTAVPFFVIGALWFLIFGFALTLICLCYCCCPREPYGYSRIAYALSLILLTLFTIAAIVGCIVLYTGQAKFHSSTTSTLDYVVSQADTTSENLRNVSGYLSAAKQINVDQVILLLMRLALIILSAVMLLLTFLGFVFSIFGMQVFVYILVVAGWILVTGTFLLCGIFLLLHNVTGDTCVAMDQWVQHPTAHTALDDILPCVDNATAQETLTKSKEVTSQLVNLMNTVITNISNNNFAPNMGPFYYNQSGPRVPNLCNPFNADLSDRACAPGEVELNNATQVWRGYVCETSGSGICATTGRLTPGIYGQMAAGVNVSYGLYRYGPFLWAGDGSYSSNGVSGVLGDIWTREEAPRVYKRAHTESIISLFLDSGTCSPFQLPKAERIRHRRSPHVQAVGRVGNGVIPSTATETVFMQSTPKRTWMGSGGAQAGPLGNIVGGSPLKDGVARGRCSDGATGRNGSGDRETNGRGGRRGESAWRVTRVGEAERRWSKKACE</sequence>
<dbReference type="GO" id="GO:0005886">
    <property type="term" value="C:plasma membrane"/>
    <property type="evidence" value="ECO:0007669"/>
    <property type="project" value="TreeGrafter"/>
</dbReference>
<feature type="transmembrane region" description="Helical" evidence="2">
    <location>
        <begin position="223"/>
        <end position="249"/>
    </location>
</feature>
<dbReference type="EMBL" id="JACGWN010000016">
    <property type="protein sequence ID" value="KAL0394299.1"/>
    <property type="molecule type" value="Genomic_DNA"/>
</dbReference>
<comment type="caution">
    <text evidence="4">The sequence shown here is derived from an EMBL/GenBank/DDBJ whole genome shotgun (WGS) entry which is preliminary data.</text>
</comment>
<keyword evidence="2" id="KW-1133">Transmembrane helix</keyword>
<gene>
    <name evidence="4" type="ORF">Slati_4396100</name>
</gene>
<organism evidence="4">
    <name type="scientific">Sesamum latifolium</name>
    <dbReference type="NCBI Taxonomy" id="2727402"/>
    <lineage>
        <taxon>Eukaryota</taxon>
        <taxon>Viridiplantae</taxon>
        <taxon>Streptophyta</taxon>
        <taxon>Embryophyta</taxon>
        <taxon>Tracheophyta</taxon>
        <taxon>Spermatophyta</taxon>
        <taxon>Magnoliopsida</taxon>
        <taxon>eudicotyledons</taxon>
        <taxon>Gunneridae</taxon>
        <taxon>Pentapetalae</taxon>
        <taxon>asterids</taxon>
        <taxon>lamiids</taxon>
        <taxon>Lamiales</taxon>
        <taxon>Pedaliaceae</taxon>
        <taxon>Sesamum</taxon>
    </lineage>
</organism>
<dbReference type="AlphaFoldDB" id="A0AAW2SPD8"/>
<proteinExistence type="predicted"/>
<feature type="chain" id="PRO_5043396975" description="Transmembrane protein" evidence="3">
    <location>
        <begin position="20"/>
        <end position="607"/>
    </location>
</feature>
<evidence type="ECO:0008006" key="5">
    <source>
        <dbReference type="Google" id="ProtNLM"/>
    </source>
</evidence>
<reference evidence="4" key="1">
    <citation type="submission" date="2020-06" db="EMBL/GenBank/DDBJ databases">
        <authorList>
            <person name="Li T."/>
            <person name="Hu X."/>
            <person name="Zhang T."/>
            <person name="Song X."/>
            <person name="Zhang H."/>
            <person name="Dai N."/>
            <person name="Sheng W."/>
            <person name="Hou X."/>
            <person name="Wei L."/>
        </authorList>
    </citation>
    <scope>NUCLEOTIDE SEQUENCE</scope>
    <source>
        <strain evidence="4">KEN1</strain>
        <tissue evidence="4">Leaf</tissue>
    </source>
</reference>
<feature type="region of interest" description="Disordered" evidence="1">
    <location>
        <begin position="555"/>
        <end position="607"/>
    </location>
</feature>